<sequence length="2214" mass="249121">MWNDVELLTSDDTNTVRLCIDSRQECGSALYQVDTLVKLSSSAQVLYSPTLYASSASNCSVLVADTTVVLFDQNFQSVLLHLHFSTVVDSVGVCQNGQFLLVGERNGNLHLIYVPQKKTVLTRAVLQKAQGDNEKTFRSLIMQEDRVDPGSYHLFLIVSDGFIHISNLQLGKIERAIEKMDIGALKELQSLIKMGFSSTAAVHTQCYSAVTAGLANEILLIIGGSGENALTQWRMSSAEKAMTLSHLLDNRLIPGVRKVQVMENLMYVLDEENVLSIWEVNFLVMVSCWSHLSIYDFLLSAEGETASVSMQEGASVKLVALTMLNNSQMRSLLVYSVPSMTVLYSLDVSATSCLVQTGISMDTIYLLEGISESPESSDGPVSAIVLRCFTEALPENRLSRLLHKHKFEEAEKFAIQFGLDVELVYKVKLDFVLEKLAAASTGGCGQEVWSELVEEAKTNLVKIMDEQFVVEYCMQAPWPTFSIAEEMLNHAVSRYPSSQIQEALSKLATFCGLNGPDKFNGSSWIKFLNSTDYMGDILWHLREGDLRGAQHLWLRHEWEFVERFDEKALDSLLSSVPENIPSKDLCLWFRSVVVPFVRRTLPKGQKTLARWLEQRARNLQLTEKSDWPQNGLDMAELGLPSFWLWMPLEDCGAAEAEQLRALVASLRQLLDLYRKYNCRLSLSDFEKGNTRSIALLMLDKVLAPELIPSVIESSVRPYSLAHQLSLDDLLLQYIKDLLDRCSSQTTSLFTEWEAKAIAVLGCMTDPDLVVDAVLEIMYKAVVPWSHVVEELVQQHLEKEHPKQELLKESYRLMEMKKLLRGYGIRNYNLSNNCQIMTLVRYILKQNLPSSLEDALKLAQAYRLPSFHIYFLYFIQLVGQAKGEACVVLLKQLSPEEAERVIEKLATWARLELQDKAHVSEEHKQHQMVVAQVMVEVMKFLQRIQKDDAFKSLECENNLKMFEAIAHLQEDFDIFLTPEDYADATLRAQFQEQHITAYENTRGGASGRPNGAAPVVANDADGKMKTISTEAGLHRLARQLQRSEQELWADLALRALAVGKVEKALKICSELYQHHCNASTGRVFFCAAQKLCQMLEENVPMILPEGLNLPAVIHQLACQAVTVCHRDLLLDCVELCMSTRAAVDVYRQCQIDDYGFTTKDSSLEAERDPYTEWSFQDVFNEDGIVLDPLSVLPIQYEITTALLPSSSDSKLYPLGCSCLSHCPYVEGCDFLKPLLGPVSVMLQSLQECSQLQLALRLLLCSFSSVLQHVTSNNMELSLSAQLHDSHRLLRDRECLSDIGKTTLDAIKNVAIALLHKVLNWRVVDCDLAIGYCTLLPKKDVLEILWKVINNTWQNYEKVLAVAMVGAHLCSLYKEDQQRQKFLSLMTDAEWGIKLGKLGISIQSVFRQCRELKRNLIPTLVKNRNMSADLLLQYCSTYQLDGDAALNLYITTLLLQQETEEDLGGDEAGMGDTSAGQGEALGHADALERALQIIPRLHSTSELVIGLSAAILKLSPYNYERIEAVLKIIQTADEKITSLPLEQAVGLLQHLKSYKRISPPAELESCYLLENSLEPTPLAHTRLPFHLLLQTNRYFWKIISPELSEETFPTLLLISKLMKVSLDKLYMSAVCHVFERSLKPLLLEQAKRPQGHAPGRETARTAKTIMDYVLCIRNPEWAAATAHKIAQELPAGVEKARSLKFCLALGDKWLKFPNLEAESRSKAEIFMEKLKLQYQRSATENTLRSSGLASPELQKLTGLPARLIVALFEHGSVEQRMLGSMGQTHPDIHAVVMEIAAINNVDVCKVRDMLLEKWLCKTGQSAAKEMNFQDSVTDIREDLDLMRVVYLLQMYPLDFSSRLLNTILTAEKWPLSRSGPRLTFFHRSRALLCLVHIADPPTLETLLHIDRSKVQYHLKCHIYLSQLEALNIPYTVESFLSSPKEGMIKGLWKNHSHEPQAVRLVADLSLEYQVFDPQLWNGVLQKLLGFSMISYLQKVLEVLAAVPSVWQVSNFPRTWRSVILAPFMSVSLPLSSEQITTLYKTFLLLLKCPFLLNLDLIGIAKRFAQAGLPAFSLGSLLLIPCSQKKQQQIQCFLSSCNPLTVLEQVEEHMNTGELAGVPSQIKETVLTFVCQSGQYEPLVKTRLFPLLKQHVTSSGRHSEVKDLVDHLLSRNCEEEATTLAREYLRLREPTGGKAASHSSAAEVLKEFLRTENGFSG</sequence>
<comment type="caution">
    <text evidence="6">The sequence shown here is derived from an EMBL/GenBank/DDBJ whole genome shotgun (WGS) entry which is preliminary data.</text>
</comment>
<evidence type="ECO:0000259" key="3">
    <source>
        <dbReference type="Pfam" id="PF24515"/>
    </source>
</evidence>
<dbReference type="GO" id="GO:1903394">
    <property type="term" value="P:protein localization to kinetochore involved in kinetochore assembly"/>
    <property type="evidence" value="ECO:0007669"/>
    <property type="project" value="TreeGrafter"/>
</dbReference>
<dbReference type="InterPro" id="IPR055405">
    <property type="entry name" value="ARM_KNTC1_3rd"/>
</dbReference>
<dbReference type="Pfam" id="PF24516">
    <property type="entry name" value="ARM_KNTC1_2nd"/>
    <property type="match status" value="1"/>
</dbReference>
<evidence type="ECO:0000259" key="2">
    <source>
        <dbReference type="Pfam" id="PF24506"/>
    </source>
</evidence>
<proteinExistence type="predicted"/>
<evidence type="ECO:0000313" key="7">
    <source>
        <dbReference type="Proteomes" id="UP001044222"/>
    </source>
</evidence>
<dbReference type="GO" id="GO:0005828">
    <property type="term" value="C:kinetochore microtubule"/>
    <property type="evidence" value="ECO:0007669"/>
    <property type="project" value="TreeGrafter"/>
</dbReference>
<accession>A0A9D3M3Q4</accession>
<feature type="domain" description="RZZ complex subunit KNTC1/ROD C-terminal" evidence="1">
    <location>
        <begin position="1573"/>
        <end position="2124"/>
    </location>
</feature>
<dbReference type="PANTHER" id="PTHR15688">
    <property type="entry name" value="KINETOCHORE-ASSOCIATED PROTEIN 1"/>
    <property type="match status" value="1"/>
</dbReference>
<reference evidence="6" key="1">
    <citation type="submission" date="2021-01" db="EMBL/GenBank/DDBJ databases">
        <title>A chromosome-scale assembly of European eel, Anguilla anguilla.</title>
        <authorList>
            <person name="Henkel C."/>
            <person name="Jong-Raadsen S.A."/>
            <person name="Dufour S."/>
            <person name="Weltzien F.-A."/>
            <person name="Palstra A.P."/>
            <person name="Pelster B."/>
            <person name="Spaink H.P."/>
            <person name="Van Den Thillart G.E."/>
            <person name="Jansen H."/>
            <person name="Zahm M."/>
            <person name="Klopp C."/>
            <person name="Cedric C."/>
            <person name="Louis A."/>
            <person name="Berthelot C."/>
            <person name="Parey E."/>
            <person name="Roest Crollius H."/>
            <person name="Montfort J."/>
            <person name="Robinson-Rechavi M."/>
            <person name="Bucao C."/>
            <person name="Bouchez O."/>
            <person name="Gislard M."/>
            <person name="Lluch J."/>
            <person name="Milhes M."/>
            <person name="Lampietro C."/>
            <person name="Lopez Roques C."/>
            <person name="Donnadieu C."/>
            <person name="Braasch I."/>
            <person name="Desvignes T."/>
            <person name="Postlethwait J."/>
            <person name="Bobe J."/>
            <person name="Guiguen Y."/>
            <person name="Dirks R."/>
        </authorList>
    </citation>
    <scope>NUCLEOTIDE SEQUENCE</scope>
    <source>
        <strain evidence="6">Tag_6206</strain>
        <tissue evidence="6">Liver</tissue>
    </source>
</reference>
<dbReference type="GO" id="GO:0031267">
    <property type="term" value="F:small GTPase binding"/>
    <property type="evidence" value="ECO:0007669"/>
    <property type="project" value="TreeGrafter"/>
</dbReference>
<dbReference type="GO" id="GO:1990423">
    <property type="term" value="C:RZZ complex"/>
    <property type="evidence" value="ECO:0007669"/>
    <property type="project" value="TreeGrafter"/>
</dbReference>
<evidence type="ECO:0000259" key="4">
    <source>
        <dbReference type="Pfam" id="PF24516"/>
    </source>
</evidence>
<dbReference type="EMBL" id="JAFIRN010000010">
    <property type="protein sequence ID" value="KAG5840220.1"/>
    <property type="molecule type" value="Genomic_DNA"/>
</dbReference>
<dbReference type="InterPro" id="IPR036322">
    <property type="entry name" value="WD40_repeat_dom_sf"/>
</dbReference>
<evidence type="ECO:0000313" key="6">
    <source>
        <dbReference type="EMBL" id="KAG5840220.1"/>
    </source>
</evidence>
<dbReference type="Pfam" id="PF24520">
    <property type="entry name" value="ARM_KNTC1_1st"/>
    <property type="match status" value="1"/>
</dbReference>
<organism evidence="6 7">
    <name type="scientific">Anguilla anguilla</name>
    <name type="common">European freshwater eel</name>
    <name type="synonym">Muraena anguilla</name>
    <dbReference type="NCBI Taxonomy" id="7936"/>
    <lineage>
        <taxon>Eukaryota</taxon>
        <taxon>Metazoa</taxon>
        <taxon>Chordata</taxon>
        <taxon>Craniata</taxon>
        <taxon>Vertebrata</taxon>
        <taxon>Euteleostomi</taxon>
        <taxon>Actinopterygii</taxon>
        <taxon>Neopterygii</taxon>
        <taxon>Teleostei</taxon>
        <taxon>Anguilliformes</taxon>
        <taxon>Anguillidae</taxon>
        <taxon>Anguilla</taxon>
    </lineage>
</organism>
<dbReference type="InterPro" id="IPR052802">
    <property type="entry name" value="KNTC1"/>
</dbReference>
<dbReference type="InterPro" id="IPR019527">
    <property type="entry name" value="RZZ-complex_KNTC1/ROD_C"/>
</dbReference>
<dbReference type="InterPro" id="IPR055403">
    <property type="entry name" value="ARM_KNTC1_1st"/>
</dbReference>
<dbReference type="Proteomes" id="UP001044222">
    <property type="component" value="Chromosome 10"/>
</dbReference>
<dbReference type="Pfam" id="PF24506">
    <property type="entry name" value="KNTC1_N"/>
    <property type="match status" value="1"/>
</dbReference>
<dbReference type="GO" id="GO:0007094">
    <property type="term" value="P:mitotic spindle assembly checkpoint signaling"/>
    <property type="evidence" value="ECO:0007669"/>
    <property type="project" value="TreeGrafter"/>
</dbReference>
<feature type="domain" description="KNTC1 third ARM-repeats" evidence="3">
    <location>
        <begin position="1306"/>
        <end position="1525"/>
    </location>
</feature>
<dbReference type="SUPFAM" id="SSF50978">
    <property type="entry name" value="WD40 repeat-like"/>
    <property type="match status" value="1"/>
</dbReference>
<protein>
    <recommendedName>
        <fullName evidence="8">RZZ complex subunit KNTC1/ROD C-terminal domain-containing protein</fullName>
    </recommendedName>
</protein>
<dbReference type="Pfam" id="PF10493">
    <property type="entry name" value="Rod_C"/>
    <property type="match status" value="1"/>
</dbReference>
<evidence type="ECO:0008006" key="8">
    <source>
        <dbReference type="Google" id="ProtNLM"/>
    </source>
</evidence>
<name>A0A9D3M3Q4_ANGAN</name>
<evidence type="ECO:0000259" key="5">
    <source>
        <dbReference type="Pfam" id="PF24520"/>
    </source>
</evidence>
<dbReference type="GO" id="GO:0005737">
    <property type="term" value="C:cytoplasm"/>
    <property type="evidence" value="ECO:0007669"/>
    <property type="project" value="TreeGrafter"/>
</dbReference>
<feature type="domain" description="KNTC1 first ARM-repeats" evidence="5">
    <location>
        <begin position="400"/>
        <end position="632"/>
    </location>
</feature>
<dbReference type="Pfam" id="PF24515">
    <property type="entry name" value="ARM_KNTC1_3rd"/>
    <property type="match status" value="1"/>
</dbReference>
<dbReference type="GO" id="GO:0000070">
    <property type="term" value="P:mitotic sister chromatid segregation"/>
    <property type="evidence" value="ECO:0007669"/>
    <property type="project" value="TreeGrafter"/>
</dbReference>
<dbReference type="PANTHER" id="PTHR15688:SF1">
    <property type="entry name" value="KINETOCHORE-ASSOCIATED PROTEIN 1"/>
    <property type="match status" value="1"/>
</dbReference>
<dbReference type="InterPro" id="IPR055402">
    <property type="entry name" value="KNTC1_N"/>
</dbReference>
<feature type="domain" description="KNTC1 second ARM-repeats" evidence="4">
    <location>
        <begin position="728"/>
        <end position="892"/>
    </location>
</feature>
<dbReference type="InterPro" id="IPR055404">
    <property type="entry name" value="ARM_KNTC1_2nd"/>
</dbReference>
<evidence type="ECO:0000259" key="1">
    <source>
        <dbReference type="Pfam" id="PF10493"/>
    </source>
</evidence>
<feature type="domain" description="KNTC1 N-terminal" evidence="2">
    <location>
        <begin position="18"/>
        <end position="391"/>
    </location>
</feature>
<keyword evidence="7" id="KW-1185">Reference proteome</keyword>
<gene>
    <name evidence="6" type="ORF">ANANG_G00186520</name>
</gene>